<evidence type="ECO:0000313" key="4">
    <source>
        <dbReference type="Proteomes" id="UP000646749"/>
    </source>
</evidence>
<feature type="compositionally biased region" description="Polar residues" evidence="1">
    <location>
        <begin position="272"/>
        <end position="288"/>
    </location>
</feature>
<accession>A0ABQ4E3W4</accession>
<feature type="compositionally biased region" description="Low complexity" evidence="1">
    <location>
        <begin position="17"/>
        <end position="27"/>
    </location>
</feature>
<feature type="region of interest" description="Disordered" evidence="1">
    <location>
        <begin position="1"/>
        <end position="87"/>
    </location>
</feature>
<feature type="region of interest" description="Disordered" evidence="1">
    <location>
        <begin position="272"/>
        <end position="305"/>
    </location>
</feature>
<dbReference type="RefSeq" id="WP_203867881.1">
    <property type="nucleotide sequence ID" value="NZ_BONW01000021.1"/>
</dbReference>
<dbReference type="Pfam" id="PF11303">
    <property type="entry name" value="DUF3105"/>
    <property type="match status" value="1"/>
</dbReference>
<name>A0ABQ4E3W4_9ACTN</name>
<feature type="compositionally biased region" description="Low complexity" evidence="1">
    <location>
        <begin position="36"/>
        <end position="64"/>
    </location>
</feature>
<dbReference type="EMBL" id="BONW01000021">
    <property type="protein sequence ID" value="GIG89390.1"/>
    <property type="molecule type" value="Genomic_DNA"/>
</dbReference>
<dbReference type="InterPro" id="IPR021454">
    <property type="entry name" value="DUF3105"/>
</dbReference>
<evidence type="ECO:0008006" key="5">
    <source>
        <dbReference type="Google" id="ProtNLM"/>
    </source>
</evidence>
<keyword evidence="2" id="KW-0812">Transmembrane</keyword>
<keyword evidence="4" id="KW-1185">Reference proteome</keyword>
<organism evidence="3 4">
    <name type="scientific">Plantactinospora endophytica</name>
    <dbReference type="NCBI Taxonomy" id="673535"/>
    <lineage>
        <taxon>Bacteria</taxon>
        <taxon>Bacillati</taxon>
        <taxon>Actinomycetota</taxon>
        <taxon>Actinomycetes</taxon>
        <taxon>Micromonosporales</taxon>
        <taxon>Micromonosporaceae</taxon>
        <taxon>Plantactinospora</taxon>
    </lineage>
</organism>
<evidence type="ECO:0000256" key="1">
    <source>
        <dbReference type="SAM" id="MobiDB-lite"/>
    </source>
</evidence>
<feature type="transmembrane region" description="Helical" evidence="2">
    <location>
        <begin position="95"/>
        <end position="117"/>
    </location>
</feature>
<protein>
    <recommendedName>
        <fullName evidence="5">DUF3105 domain-containing protein</fullName>
    </recommendedName>
</protein>
<dbReference type="Proteomes" id="UP000646749">
    <property type="component" value="Unassembled WGS sequence"/>
</dbReference>
<gene>
    <name evidence="3" type="ORF">Pen02_43260</name>
</gene>
<reference evidence="3 4" key="1">
    <citation type="submission" date="2021-01" db="EMBL/GenBank/DDBJ databases">
        <title>Whole genome shotgun sequence of Plantactinospora endophytica NBRC 110450.</title>
        <authorList>
            <person name="Komaki H."/>
            <person name="Tamura T."/>
        </authorList>
    </citation>
    <scope>NUCLEOTIDE SEQUENCE [LARGE SCALE GENOMIC DNA]</scope>
    <source>
        <strain evidence="3 4">NBRC 110450</strain>
    </source>
</reference>
<evidence type="ECO:0000256" key="2">
    <source>
        <dbReference type="SAM" id="Phobius"/>
    </source>
</evidence>
<keyword evidence="2" id="KW-1133">Transmembrane helix</keyword>
<sequence>MSISTSGGEQRRPSVVSTGKKAPAGGKPAEGEKGAGAKPAGTAAKPGSATKSAGKSGSGARVPAGRGGGGGGKKPQQRRPITPVKVSQGRSWGSISLFVAVGVVTAAIIGYGAYAVVQNGKKWEDKAAAIDGIVNFRESDPSAVEPMAGKKSHEAGPLTYKINPPVGSSHNDAWQNCMGDVYDAPIANEHAVHSLEHGAVWVTYKSDLPADQVEQLASKVRGNEFMMMSPVQNLDKPISLQAWGYQLKLDSATDGRIDDFITALRQNATMEPQATCSGGITATGTTPRDNVPGDQQQQPVPPAGG</sequence>
<evidence type="ECO:0000313" key="3">
    <source>
        <dbReference type="EMBL" id="GIG89390.1"/>
    </source>
</evidence>
<comment type="caution">
    <text evidence="3">The sequence shown here is derived from an EMBL/GenBank/DDBJ whole genome shotgun (WGS) entry which is preliminary data.</text>
</comment>
<proteinExistence type="predicted"/>
<keyword evidence="2" id="KW-0472">Membrane</keyword>